<evidence type="ECO:0000313" key="2">
    <source>
        <dbReference type="EMBL" id="VDD98007.1"/>
    </source>
</evidence>
<dbReference type="InterPro" id="IPR003582">
    <property type="entry name" value="ShKT_dom"/>
</dbReference>
<dbReference type="EMBL" id="UXUI01016715">
    <property type="protein sequence ID" value="VDD98007.1"/>
    <property type="molecule type" value="Genomic_DNA"/>
</dbReference>
<evidence type="ECO:0000259" key="1">
    <source>
        <dbReference type="SMART" id="SM00254"/>
    </source>
</evidence>
<dbReference type="OrthoDB" id="5855340at2759"/>
<organism evidence="4">
    <name type="scientific">Enterobius vermicularis</name>
    <name type="common">Human pinworm</name>
    <dbReference type="NCBI Taxonomy" id="51028"/>
    <lineage>
        <taxon>Eukaryota</taxon>
        <taxon>Metazoa</taxon>
        <taxon>Ecdysozoa</taxon>
        <taxon>Nematoda</taxon>
        <taxon>Chromadorea</taxon>
        <taxon>Rhabditida</taxon>
        <taxon>Spirurina</taxon>
        <taxon>Oxyuridomorpha</taxon>
        <taxon>Oxyuroidea</taxon>
        <taxon>Oxyuridae</taxon>
        <taxon>Enterobius</taxon>
    </lineage>
</organism>
<keyword evidence="3" id="KW-1185">Reference proteome</keyword>
<dbReference type="PANTHER" id="PTHR21724">
    <property type="entry name" value="SHKT DOMAIN-CONTAINING PROTEIN"/>
    <property type="match status" value="1"/>
</dbReference>
<dbReference type="SMART" id="SM00254">
    <property type="entry name" value="ShKT"/>
    <property type="match status" value="2"/>
</dbReference>
<dbReference type="PANTHER" id="PTHR21724:SF109">
    <property type="entry name" value="SHKT DOMAIN-CONTAINING PROTEIN"/>
    <property type="match status" value="1"/>
</dbReference>
<evidence type="ECO:0000313" key="4">
    <source>
        <dbReference type="WBParaSite" id="EVEC_0001363101-mRNA-1"/>
    </source>
</evidence>
<feature type="domain" description="ShKT" evidence="1">
    <location>
        <begin position="42"/>
        <end position="78"/>
    </location>
</feature>
<gene>
    <name evidence="2" type="ORF">EVEC_LOCUS12758</name>
</gene>
<proteinExistence type="predicted"/>
<name>A0A0N4VRG2_ENTVE</name>
<dbReference type="AlphaFoldDB" id="A0A0N4VRG2"/>
<accession>A0A0N4VRG2</accession>
<dbReference type="WBParaSite" id="EVEC_0001363101-mRNA-1">
    <property type="protein sequence ID" value="EVEC_0001363101-mRNA-1"/>
    <property type="gene ID" value="EVEC_0001363101"/>
</dbReference>
<reference evidence="4" key="1">
    <citation type="submission" date="2017-02" db="UniProtKB">
        <authorList>
            <consortium name="WormBaseParasite"/>
        </authorList>
    </citation>
    <scope>IDENTIFICATION</scope>
</reference>
<dbReference type="Gene3D" id="1.10.10.1870">
    <property type="entry name" value="ShTK domain-like"/>
    <property type="match status" value="2"/>
</dbReference>
<evidence type="ECO:0000313" key="3">
    <source>
        <dbReference type="Proteomes" id="UP000274131"/>
    </source>
</evidence>
<feature type="domain" description="ShKT" evidence="1">
    <location>
        <begin position="2"/>
        <end position="38"/>
    </location>
</feature>
<reference evidence="2 3" key="2">
    <citation type="submission" date="2018-10" db="EMBL/GenBank/DDBJ databases">
        <authorList>
            <consortium name="Pathogen Informatics"/>
        </authorList>
    </citation>
    <scope>NUCLEOTIDE SEQUENCE [LARGE SCALE GENOMIC DNA]</scope>
</reference>
<dbReference type="Proteomes" id="UP000274131">
    <property type="component" value="Unassembled WGS sequence"/>
</dbReference>
<dbReference type="Pfam" id="PF01549">
    <property type="entry name" value="ShK"/>
    <property type="match status" value="2"/>
</dbReference>
<protein>
    <submittedName>
        <fullName evidence="4">ShTK domain protein</fullName>
    </submittedName>
</protein>
<sequence>MVCADTAKDCYKRRNYCDAPAYRGEMLTECRDTCGYCSNPNGCKDIADNCEAMKHLCVEPGYEVIMQKACRLTCSRCSNGNCGR</sequence>